<dbReference type="SUPFAM" id="SSF88946">
    <property type="entry name" value="Sigma2 domain of RNA polymerase sigma factors"/>
    <property type="match status" value="1"/>
</dbReference>
<name>A0ABX2H2Q5_9FIRM</name>
<reference evidence="1 2" key="1">
    <citation type="journal article" date="2020" name="Cell Host Microbe">
        <title>Functional and Genomic Variation between Human-Derived Isolates of Lachnospiraceae Reveals Inter- and Intra-Species Diversity.</title>
        <authorList>
            <person name="Sorbara M.T."/>
            <person name="Littmann E.R."/>
            <person name="Fontana E."/>
            <person name="Moody T.U."/>
            <person name="Kohout C.E."/>
            <person name="Gjonbalaj M."/>
            <person name="Eaton V."/>
            <person name="Seok R."/>
            <person name="Leiner I.M."/>
            <person name="Pamer E.G."/>
        </authorList>
    </citation>
    <scope>NUCLEOTIDE SEQUENCE [LARGE SCALE GENOMIC DNA]</scope>
    <source>
        <strain evidence="1 2">MSK.14.16</strain>
    </source>
</reference>
<gene>
    <name evidence="1" type="ORF">HFM93_14645</name>
</gene>
<comment type="caution">
    <text evidence="1">The sequence shown here is derived from an EMBL/GenBank/DDBJ whole genome shotgun (WGS) entry which is preliminary data.</text>
</comment>
<proteinExistence type="predicted"/>
<dbReference type="Proteomes" id="UP000821846">
    <property type="component" value="Unassembled WGS sequence"/>
</dbReference>
<dbReference type="InterPro" id="IPR013325">
    <property type="entry name" value="RNA_pol_sigma_r2"/>
</dbReference>
<keyword evidence="2" id="KW-1185">Reference proteome</keyword>
<organism evidence="1 2">
    <name type="scientific">Faecalicatena fissicatena</name>
    <dbReference type="NCBI Taxonomy" id="290055"/>
    <lineage>
        <taxon>Bacteria</taxon>
        <taxon>Bacillati</taxon>
        <taxon>Bacillota</taxon>
        <taxon>Clostridia</taxon>
        <taxon>Lachnospirales</taxon>
        <taxon>Lachnospiraceae</taxon>
        <taxon>Faecalicatena</taxon>
    </lineage>
</organism>
<evidence type="ECO:0000313" key="2">
    <source>
        <dbReference type="Proteomes" id="UP000821846"/>
    </source>
</evidence>
<dbReference type="Gene3D" id="1.10.1740.10">
    <property type="match status" value="1"/>
</dbReference>
<evidence type="ECO:0000313" key="1">
    <source>
        <dbReference type="EMBL" id="NSG31463.1"/>
    </source>
</evidence>
<accession>A0ABX2H2Q5</accession>
<dbReference type="InterPro" id="IPR013324">
    <property type="entry name" value="RNA_pol_sigma_r3/r4-like"/>
</dbReference>
<sequence>MYQYCFLHIHDKECTEDITQETVTKFFEVLMKNSDIGKIQSYLYSIFGNLLKNYYKKKKDLLTKQMPEISENRLIEIEIRLDIEQAVDRLPEEIKETAIFFFFQEIKQKEIVDLLNRRSKESSVEYSAI</sequence>
<dbReference type="SUPFAM" id="SSF88659">
    <property type="entry name" value="Sigma3 and sigma4 domains of RNA polymerase sigma factors"/>
    <property type="match status" value="1"/>
</dbReference>
<dbReference type="EMBL" id="JAAWUZ010000092">
    <property type="protein sequence ID" value="NSG31463.1"/>
    <property type="molecule type" value="Genomic_DNA"/>
</dbReference>
<protein>
    <submittedName>
        <fullName evidence="1">RNA polymerase subunit sigma-70</fullName>
    </submittedName>
</protein>